<dbReference type="GO" id="GO:0005634">
    <property type="term" value="C:nucleus"/>
    <property type="evidence" value="ECO:0007669"/>
    <property type="project" value="UniProtKB-SubCell"/>
</dbReference>
<dbReference type="GO" id="GO:0008143">
    <property type="term" value="F:poly(A) binding"/>
    <property type="evidence" value="ECO:0007669"/>
    <property type="project" value="EnsemblFungi"/>
</dbReference>
<accession>J7S062</accession>
<keyword evidence="7" id="KW-0539">Nucleus</keyword>
<dbReference type="InterPro" id="IPR041044">
    <property type="entry name" value="Nab2p_Zf1"/>
</dbReference>
<evidence type="ECO:0000259" key="10">
    <source>
        <dbReference type="Pfam" id="PF18260"/>
    </source>
</evidence>
<dbReference type="Pfam" id="PF21457">
    <property type="entry name" value="zf-CCCH_2-like_3"/>
    <property type="match status" value="1"/>
</dbReference>
<dbReference type="GO" id="GO:0008097">
    <property type="term" value="F:5S rRNA binding"/>
    <property type="evidence" value="ECO:0007669"/>
    <property type="project" value="EnsemblFungi"/>
</dbReference>
<dbReference type="InterPro" id="IPR040366">
    <property type="entry name" value="Nab2/ZC3H14"/>
</dbReference>
<keyword evidence="5" id="KW-0863">Zinc-finger</keyword>
<dbReference type="InterPro" id="IPR048410">
    <property type="entry name" value="Znf-CCCH_2-like_3"/>
</dbReference>
<gene>
    <name evidence="13" type="primary">KNAG0F02470</name>
    <name evidence="13" type="ordered locus">KNAG_0F02470</name>
</gene>
<evidence type="ECO:0000256" key="8">
    <source>
        <dbReference type="SAM" id="MobiDB-lite"/>
    </source>
</evidence>
<dbReference type="GO" id="GO:0005737">
    <property type="term" value="C:cytoplasm"/>
    <property type="evidence" value="ECO:0007669"/>
    <property type="project" value="EnsemblFungi"/>
</dbReference>
<evidence type="ECO:0000256" key="3">
    <source>
        <dbReference type="ARBA" id="ARBA00022723"/>
    </source>
</evidence>
<dbReference type="Gene3D" id="4.10.1000.40">
    <property type="match status" value="3"/>
</dbReference>
<dbReference type="FunFam" id="4.10.1000.40:FF:000003">
    <property type="entry name" value="Nuclear polyadenylated RNA-binding protein NAB2"/>
    <property type="match status" value="1"/>
</dbReference>
<dbReference type="InterPro" id="IPR049017">
    <property type="entry name" value="Nab2_Znf4"/>
</dbReference>
<keyword evidence="14" id="KW-1185">Reference proteome</keyword>
<dbReference type="AlphaFoldDB" id="J7S062"/>
<sequence length="570" mass="63411">MSQEQYTENLKVIVAEQLRGVHNFTEDVNYVAEYIVLLIVNGGDVESIVKELSTLFDAIPVDVLKDIVQTDFFALEALQQGETVDSIVSKIRELNGNNQQQQQQQISQQQQQQMPQELQQQQMPQQQAMPQQIPQQQQQQQQQQIPQQMPQQQAMPQQPSIPQGPSQSGPEQTRPVSAFSGVVDTTSSVKAEDDVSMGNDITVTDYKPRFSNARGGIQRNRRGRGGASVRGNSTSGPGGRGANGSDRFNPLAKALGMDARATERGAYESNLNFVPKRKEGRCKLFPHCPLGKACPHAHPTKVCNDYPNCPKPPGTCEYLHPNEDEELMKDMERTREEFQKRKAALLEARQKPVQTGLVICKFGILCSNPLCPFGHPTPANEDAKVIDMVWCPSNLTCQDPECRKAHSSLSKIKQVEPMGRPKPPAPKPMEKSLEQCKYGIRCTNKRCKYRHAKSPTMCRDGANCTRIDCIFGHPINEDCRFGIECRNPTCLFRHPPGRIVPSKGDQGTEQPANASFPNATTGILQAVPTNQRIFAMPEGSRIEQAPAQEQTPYQPPFPAQNQGQGDMEMN</sequence>
<dbReference type="Pfam" id="PF14608">
    <property type="entry name" value="zf-CCCH_2"/>
    <property type="match status" value="4"/>
</dbReference>
<keyword evidence="6" id="KW-0862">Zinc</keyword>
<dbReference type="PANTHER" id="PTHR14738">
    <property type="entry name" value="ZINC FINGER CCCH DOMAIN-CONTAINING PROTEIN 14"/>
    <property type="match status" value="1"/>
</dbReference>
<evidence type="ECO:0000256" key="2">
    <source>
        <dbReference type="ARBA" id="ARBA00008423"/>
    </source>
</evidence>
<feature type="region of interest" description="Disordered" evidence="8">
    <location>
        <begin position="99"/>
        <end position="176"/>
    </location>
</feature>
<evidence type="ECO:0000259" key="9">
    <source>
        <dbReference type="Pfam" id="PF11517"/>
    </source>
</evidence>
<dbReference type="EMBL" id="HE978319">
    <property type="protein sequence ID" value="CCK70912.1"/>
    <property type="molecule type" value="Genomic_DNA"/>
</dbReference>
<dbReference type="Pfam" id="PF21803">
    <property type="entry name" value="Nab2-zf4"/>
    <property type="match status" value="1"/>
</dbReference>
<dbReference type="KEGG" id="kng:KNAG_0F02470"/>
<keyword evidence="4" id="KW-0677">Repeat</keyword>
<name>J7S062_HUIN7</name>
<dbReference type="Proteomes" id="UP000006310">
    <property type="component" value="Chromosome 6"/>
</dbReference>
<feature type="compositionally biased region" description="Low complexity" evidence="8">
    <location>
        <begin position="99"/>
        <end position="172"/>
    </location>
</feature>
<evidence type="ECO:0000259" key="11">
    <source>
        <dbReference type="Pfam" id="PF21457"/>
    </source>
</evidence>
<dbReference type="GO" id="GO:1900152">
    <property type="term" value="P:negative regulation of nuclear-transcribed mRNA catabolic process, deadenylation-dependent decay"/>
    <property type="evidence" value="ECO:0007669"/>
    <property type="project" value="EnsemblFungi"/>
</dbReference>
<dbReference type="PANTHER" id="PTHR14738:SF29">
    <property type="entry name" value="ZINC FINGER CCCH DOMAIN-CONTAINING PROTEIN 14"/>
    <property type="match status" value="1"/>
</dbReference>
<feature type="domain" description="Nab2 type CCCH zinc finger 4" evidence="12">
    <location>
        <begin position="379"/>
        <end position="407"/>
    </location>
</feature>
<dbReference type="Pfam" id="PF11517">
    <property type="entry name" value="Nab2"/>
    <property type="match status" value="1"/>
</dbReference>
<reference evidence="14" key="2">
    <citation type="submission" date="2012-08" db="EMBL/GenBank/DDBJ databases">
        <title>Genome sequence of Kazachstania naganishii.</title>
        <authorList>
            <person name="Gordon J.L."/>
            <person name="Armisen D."/>
            <person name="Proux-Wera E."/>
            <person name="OhEigeartaigh S.S."/>
            <person name="Byrne K.P."/>
            <person name="Wolfe K.H."/>
        </authorList>
    </citation>
    <scope>NUCLEOTIDE SEQUENCE [LARGE SCALE GENOMIC DNA]</scope>
    <source>
        <strain evidence="14">ATCC MYA-139 / BCRC 22969 / CBS 8797 / CCRC 22969 / KCTC 17520 / NBRC 10181 / NCYC 3082</strain>
    </source>
</reference>
<feature type="domain" description="Nuclear abundant poly(A) RNA-binding protein Nab2 N-terminal" evidence="9">
    <location>
        <begin position="1"/>
        <end position="100"/>
    </location>
</feature>
<feature type="domain" description="Nuclear polyadenylated RNA-binding 2 protein CCCH zinc finger 1" evidence="10">
    <location>
        <begin position="272"/>
        <end position="298"/>
    </location>
</feature>
<dbReference type="GO" id="GO:0000049">
    <property type="term" value="F:tRNA binding"/>
    <property type="evidence" value="ECO:0007669"/>
    <property type="project" value="EnsemblFungi"/>
</dbReference>
<evidence type="ECO:0000313" key="14">
    <source>
        <dbReference type="Proteomes" id="UP000006310"/>
    </source>
</evidence>
<evidence type="ECO:0000313" key="13">
    <source>
        <dbReference type="EMBL" id="CCK70912.1"/>
    </source>
</evidence>
<dbReference type="GO" id="GO:0045945">
    <property type="term" value="P:positive regulation of transcription by RNA polymerase III"/>
    <property type="evidence" value="ECO:0007669"/>
    <property type="project" value="EnsemblFungi"/>
</dbReference>
<organism evidence="13 14">
    <name type="scientific">Huiozyma naganishii (strain ATCC MYA-139 / BCRC 22969 / CBS 8797 / KCTC 17520 / NBRC 10181 / NCYC 3082 / Yp74L-3)</name>
    <name type="common">Yeast</name>
    <name type="synonym">Kazachstania naganishii</name>
    <dbReference type="NCBI Taxonomy" id="1071383"/>
    <lineage>
        <taxon>Eukaryota</taxon>
        <taxon>Fungi</taxon>
        <taxon>Dikarya</taxon>
        <taxon>Ascomycota</taxon>
        <taxon>Saccharomycotina</taxon>
        <taxon>Saccharomycetes</taxon>
        <taxon>Saccharomycetales</taxon>
        <taxon>Saccharomycetaceae</taxon>
        <taxon>Huiozyma</taxon>
    </lineage>
</organism>
<evidence type="ECO:0000259" key="12">
    <source>
        <dbReference type="Pfam" id="PF21803"/>
    </source>
</evidence>
<feature type="region of interest" description="Disordered" evidence="8">
    <location>
        <begin position="200"/>
        <end position="247"/>
    </location>
</feature>
<dbReference type="GO" id="GO:0008312">
    <property type="term" value="F:7S RNA binding"/>
    <property type="evidence" value="ECO:0007669"/>
    <property type="project" value="EnsemblFungi"/>
</dbReference>
<dbReference type="HOGENOM" id="CLU_037973_1_0_1"/>
<dbReference type="eggNOG" id="KOG3702">
    <property type="taxonomic scope" value="Eukaryota"/>
</dbReference>
<evidence type="ECO:0008006" key="15">
    <source>
        <dbReference type="Google" id="ProtNLM"/>
    </source>
</evidence>
<evidence type="ECO:0000256" key="7">
    <source>
        <dbReference type="ARBA" id="ARBA00023242"/>
    </source>
</evidence>
<dbReference type="OMA" id="HAHPTKV"/>
<dbReference type="STRING" id="1071383.J7S062"/>
<dbReference type="OrthoDB" id="438553at2759"/>
<dbReference type="Gene3D" id="1.10.340.40">
    <property type="entry name" value="Nuclear abundant poly(A) RNA-bind protein 2, N-terminal domain"/>
    <property type="match status" value="1"/>
</dbReference>
<protein>
    <recommendedName>
        <fullName evidence="15">Nuclear polyadenylated RNA-binding protein NAB2</fullName>
    </recommendedName>
</protein>
<dbReference type="FunFam" id="4.10.1000.40:FF:000005">
    <property type="entry name" value="Polyadenylated RNA binding protein"/>
    <property type="match status" value="1"/>
</dbReference>
<dbReference type="InterPro" id="IPR043094">
    <property type="entry name" value="Nab2/ZC3H14_N_sf"/>
</dbReference>
<evidence type="ECO:0000256" key="1">
    <source>
        <dbReference type="ARBA" id="ARBA00004123"/>
    </source>
</evidence>
<feature type="region of interest" description="Disordered" evidence="8">
    <location>
        <begin position="535"/>
        <end position="570"/>
    </location>
</feature>
<feature type="domain" description="RNA-binding Nab2-type zinc finger" evidence="11">
    <location>
        <begin position="301"/>
        <end position="329"/>
    </location>
</feature>
<dbReference type="Pfam" id="PF18260">
    <property type="entry name" value="Nab2p_Zf1"/>
    <property type="match status" value="1"/>
</dbReference>
<dbReference type="GO" id="GO:0016973">
    <property type="term" value="P:poly(A)+ mRNA export from nucleus"/>
    <property type="evidence" value="ECO:0007669"/>
    <property type="project" value="EnsemblFungi"/>
</dbReference>
<evidence type="ECO:0000256" key="6">
    <source>
        <dbReference type="ARBA" id="ARBA00022833"/>
    </source>
</evidence>
<evidence type="ECO:0000256" key="4">
    <source>
        <dbReference type="ARBA" id="ARBA00022737"/>
    </source>
</evidence>
<dbReference type="GO" id="GO:0160091">
    <property type="term" value="P:spliceosome-depend formation of circular RNA"/>
    <property type="evidence" value="ECO:0007669"/>
    <property type="project" value="EnsemblFungi"/>
</dbReference>
<dbReference type="InterPro" id="IPR021083">
    <property type="entry name" value="Nab2_N"/>
</dbReference>
<reference evidence="13 14" key="1">
    <citation type="journal article" date="2011" name="Proc. Natl. Acad. Sci. U.S.A.">
        <title>Evolutionary erosion of yeast sex chromosomes by mating-type switching accidents.</title>
        <authorList>
            <person name="Gordon J.L."/>
            <person name="Armisen D."/>
            <person name="Proux-Wera E."/>
            <person name="Oheigeartaigh S.S."/>
            <person name="Byrne K.P."/>
            <person name="Wolfe K.H."/>
        </authorList>
    </citation>
    <scope>NUCLEOTIDE SEQUENCE [LARGE SCALE GENOMIC DNA]</scope>
    <source>
        <strain evidence="14">ATCC MYA-139 / BCRC 22969 / CBS 8797 / CCRC 22969 / KCTC 17520 / NBRC 10181 / NCYC 3082</strain>
    </source>
</reference>
<dbReference type="GeneID" id="34526627"/>
<dbReference type="GO" id="GO:0033204">
    <property type="term" value="F:ribonuclease P RNA binding"/>
    <property type="evidence" value="ECO:0007669"/>
    <property type="project" value="EnsemblFungi"/>
</dbReference>
<comment type="similarity">
    <text evidence="2">Belongs to the ZC3H14 family.</text>
</comment>
<evidence type="ECO:0000256" key="5">
    <source>
        <dbReference type="ARBA" id="ARBA00022771"/>
    </source>
</evidence>
<keyword evidence="3" id="KW-0479">Metal-binding</keyword>
<comment type="subcellular location">
    <subcellularLocation>
        <location evidence="1">Nucleus</location>
    </subcellularLocation>
</comment>
<proteinExistence type="inferred from homology"/>
<dbReference type="SUPFAM" id="SSF81995">
    <property type="entry name" value="beta-sandwich domain of Sec23/24"/>
    <property type="match status" value="1"/>
</dbReference>
<dbReference type="RefSeq" id="XP_022465158.1">
    <property type="nucleotide sequence ID" value="XM_022608688.1"/>
</dbReference>
<dbReference type="GO" id="GO:0008270">
    <property type="term" value="F:zinc ion binding"/>
    <property type="evidence" value="ECO:0007669"/>
    <property type="project" value="UniProtKB-KW"/>
</dbReference>